<name>A0A0B7JN68_BIOOC</name>
<dbReference type="PANTHER" id="PTHR33657:SF6">
    <property type="entry name" value="SECRETED PROTEIN"/>
    <property type="match status" value="1"/>
</dbReference>
<evidence type="ECO:0000313" key="3">
    <source>
        <dbReference type="EMBL" id="CEO44712.1"/>
    </source>
</evidence>
<reference evidence="3" key="1">
    <citation type="submission" date="2015-01" db="EMBL/GenBank/DDBJ databases">
        <authorList>
            <person name="Durling Mikael"/>
        </authorList>
    </citation>
    <scope>NUCLEOTIDE SEQUENCE</scope>
</reference>
<gene>
    <name evidence="3" type="ORF">BN869_000000767_1</name>
</gene>
<sequence length="253" mass="27202">MHSSLVAILGALAIVQAQPTYNAKRDIIAALPGSADATETKFQPLLDFDSDGCYNTAAISPDGTTNPGKGATGTPQGGCRDPPQLQNSNAYSRKRCNNGYCAIMYEYFFEKDQAIGGSFLGGHRFDWENIVVFAKGDQVVRVAPSCHGKYENARNDVPLSGSRVQAVYHKDGAATHCFRFANSDDIAHPENPFGSFYTSPLVGWNNWPSTDLRNKMLSTWNGGVGPKLDDEFTDSLRAAAGNGVPGFDPALDA</sequence>
<feature type="signal peptide" evidence="2">
    <location>
        <begin position="1"/>
        <end position="17"/>
    </location>
</feature>
<dbReference type="EMBL" id="CDPU01000001">
    <property type="protein sequence ID" value="CEO44712.1"/>
    <property type="molecule type" value="Genomic_DNA"/>
</dbReference>
<keyword evidence="2" id="KW-0732">Signal</keyword>
<organism evidence="3">
    <name type="scientific">Bionectria ochroleuca</name>
    <name type="common">Gliocladium roseum</name>
    <dbReference type="NCBI Taxonomy" id="29856"/>
    <lineage>
        <taxon>Eukaryota</taxon>
        <taxon>Fungi</taxon>
        <taxon>Dikarya</taxon>
        <taxon>Ascomycota</taxon>
        <taxon>Pezizomycotina</taxon>
        <taxon>Sordariomycetes</taxon>
        <taxon>Hypocreomycetidae</taxon>
        <taxon>Hypocreales</taxon>
        <taxon>Bionectriaceae</taxon>
        <taxon>Clonostachys</taxon>
    </lineage>
</organism>
<dbReference type="PIRSF" id="PIRSF029958">
    <property type="entry name" value="Necrosis-inducing_protein"/>
    <property type="match status" value="1"/>
</dbReference>
<proteinExistence type="predicted"/>
<dbReference type="PANTHER" id="PTHR33657">
    <property type="entry name" value="DOMAIN PROTEIN, PUTATIVE (AFU_ORTHOLOGUE AFUA_5G00600)-RELATED"/>
    <property type="match status" value="1"/>
</dbReference>
<feature type="chain" id="PRO_5002134025" evidence="2">
    <location>
        <begin position="18"/>
        <end position="253"/>
    </location>
</feature>
<feature type="region of interest" description="Disordered" evidence="1">
    <location>
        <begin position="58"/>
        <end position="87"/>
    </location>
</feature>
<evidence type="ECO:0000256" key="1">
    <source>
        <dbReference type="SAM" id="MobiDB-lite"/>
    </source>
</evidence>
<dbReference type="InterPro" id="IPR008701">
    <property type="entry name" value="NPP1"/>
</dbReference>
<evidence type="ECO:0000256" key="2">
    <source>
        <dbReference type="SAM" id="SignalP"/>
    </source>
</evidence>
<protein>
    <submittedName>
        <fullName evidence="3">Uncharacterized protein</fullName>
    </submittedName>
</protein>
<dbReference type="AlphaFoldDB" id="A0A0B7JN68"/>
<accession>A0A0B7JN68</accession>
<dbReference type="Pfam" id="PF05630">
    <property type="entry name" value="NPP1"/>
    <property type="match status" value="1"/>
</dbReference>